<dbReference type="InterPro" id="IPR027417">
    <property type="entry name" value="P-loop_NTPase"/>
</dbReference>
<dbReference type="PANTHER" id="PTHR43146">
    <property type="entry name" value="CANCER-RELATED NUCLEOSIDE-TRIPHOSPHATASE"/>
    <property type="match status" value="1"/>
</dbReference>
<evidence type="ECO:0000256" key="3">
    <source>
        <dbReference type="ARBA" id="ARBA00022840"/>
    </source>
</evidence>
<dbReference type="GO" id="GO:0017111">
    <property type="term" value="F:ribonucleoside triphosphate phosphatase activity"/>
    <property type="evidence" value="ECO:0007669"/>
    <property type="project" value="InterPro"/>
</dbReference>
<evidence type="ECO:0000313" key="4">
    <source>
        <dbReference type="EMBL" id="HDD44861.1"/>
    </source>
</evidence>
<evidence type="ECO:0000256" key="2">
    <source>
        <dbReference type="ARBA" id="ARBA00022801"/>
    </source>
</evidence>
<evidence type="ECO:0000256" key="1">
    <source>
        <dbReference type="ARBA" id="ARBA00022741"/>
    </source>
</evidence>
<comment type="caution">
    <text evidence="4">The sequence shown here is derived from an EMBL/GenBank/DDBJ whole genome shotgun (WGS) entry which is preliminary data.</text>
</comment>
<keyword evidence="1" id="KW-0547">Nucleotide-binding</keyword>
<reference evidence="4" key="1">
    <citation type="journal article" date="2020" name="mSystems">
        <title>Genome- and Community-Level Interaction Insights into Carbon Utilization and Element Cycling Functions of Hydrothermarchaeota in Hydrothermal Sediment.</title>
        <authorList>
            <person name="Zhou Z."/>
            <person name="Liu Y."/>
            <person name="Xu W."/>
            <person name="Pan J."/>
            <person name="Luo Z.H."/>
            <person name="Li M."/>
        </authorList>
    </citation>
    <scope>NUCLEOTIDE SEQUENCE [LARGE SCALE GENOMIC DNA]</scope>
    <source>
        <strain evidence="4">HyVt-233</strain>
    </source>
</reference>
<dbReference type="GO" id="GO:0005524">
    <property type="term" value="F:ATP binding"/>
    <property type="evidence" value="ECO:0007669"/>
    <property type="project" value="UniProtKB-KW"/>
</dbReference>
<dbReference type="Proteomes" id="UP000886289">
    <property type="component" value="Unassembled WGS sequence"/>
</dbReference>
<accession>A0A7C0Y5F1</accession>
<gene>
    <name evidence="4" type="ORF">ENG63_08400</name>
</gene>
<keyword evidence="2" id="KW-0378">Hydrolase</keyword>
<sequence length="178" mass="20817">MKILLTGPPRIGKTTIIKKVINLFKKDGYKLCGFYTEEIKEKGKRVGFKLVTLDGREIIFSHINFKTPFKVSKYKVDIKTLEKALMSLKPALEEIVIIDEIGKMECLSERFKKFIWDLLHEKYLFLGTIAIKGDSFIEDIKKLKQIKLIEVNINNRDNLPGIIRNYYKYESFSHCNHI</sequence>
<dbReference type="Gene3D" id="3.40.50.300">
    <property type="entry name" value="P-loop containing nucleotide triphosphate hydrolases"/>
    <property type="match status" value="1"/>
</dbReference>
<proteinExistence type="predicted"/>
<dbReference type="InterPro" id="IPR004948">
    <property type="entry name" value="Nuc-triphosphatase_THEP1"/>
</dbReference>
<dbReference type="SUPFAM" id="SSF52540">
    <property type="entry name" value="P-loop containing nucleoside triphosphate hydrolases"/>
    <property type="match status" value="1"/>
</dbReference>
<dbReference type="PANTHER" id="PTHR43146:SF1">
    <property type="entry name" value="CANCER-RELATED NUCLEOSIDE-TRIPHOSPHATASE"/>
    <property type="match status" value="1"/>
</dbReference>
<dbReference type="Pfam" id="PF03266">
    <property type="entry name" value="NTPase_1"/>
    <property type="match status" value="1"/>
</dbReference>
<keyword evidence="3" id="KW-0067">ATP-binding</keyword>
<organism evidence="4">
    <name type="scientific">Desulfofervidus auxilii</name>
    <dbReference type="NCBI Taxonomy" id="1621989"/>
    <lineage>
        <taxon>Bacteria</taxon>
        <taxon>Pseudomonadati</taxon>
        <taxon>Thermodesulfobacteriota</taxon>
        <taxon>Candidatus Desulfofervidia</taxon>
        <taxon>Candidatus Desulfofervidales</taxon>
        <taxon>Candidatus Desulfofervidaceae</taxon>
        <taxon>Candidatus Desulfofervidus</taxon>
    </lineage>
</organism>
<protein>
    <submittedName>
        <fullName evidence="4">AAA family ATPase</fullName>
    </submittedName>
</protein>
<dbReference type="AlphaFoldDB" id="A0A7C0Y5F1"/>
<name>A0A7C0Y5F1_DESA2</name>
<dbReference type="EMBL" id="DRBS01000311">
    <property type="protein sequence ID" value="HDD44861.1"/>
    <property type="molecule type" value="Genomic_DNA"/>
</dbReference>